<reference evidence="1" key="2">
    <citation type="submission" date="2007-04" db="EMBL/GenBank/DDBJ databases">
        <title>The genome of the human body louse.</title>
        <authorList>
            <consortium name="The Human Body Louse Genome Consortium"/>
            <person name="Kirkness E."/>
            <person name="Walenz B."/>
            <person name="Hass B."/>
            <person name="Bruggner R."/>
            <person name="Strausberg R."/>
        </authorList>
    </citation>
    <scope>NUCLEOTIDE SEQUENCE</scope>
    <source>
        <strain evidence="1">USDA</strain>
    </source>
</reference>
<dbReference type="VEuPathDB" id="VectorBase:PHUM537760"/>
<reference evidence="1" key="1">
    <citation type="submission" date="2007-04" db="EMBL/GenBank/DDBJ databases">
        <title>Annotation of Pediculus humanus corporis strain USDA.</title>
        <authorList>
            <person name="Kirkness E."/>
            <person name="Hannick L."/>
            <person name="Hass B."/>
            <person name="Bruggner R."/>
            <person name="Lawson D."/>
            <person name="Bidwell S."/>
            <person name="Joardar V."/>
            <person name="Caler E."/>
            <person name="Walenz B."/>
            <person name="Inman J."/>
            <person name="Schobel S."/>
            <person name="Galinsky K."/>
            <person name="Amedeo P."/>
            <person name="Strausberg R."/>
        </authorList>
    </citation>
    <scope>NUCLEOTIDE SEQUENCE</scope>
    <source>
        <strain evidence="1">USDA</strain>
    </source>
</reference>
<dbReference type="AlphaFoldDB" id="E0VZS8"/>
<gene>
    <name evidence="2" type="primary">8235439</name>
    <name evidence="1" type="ORF">Phum_PHUM537760</name>
</gene>
<dbReference type="OrthoDB" id="415822at2759"/>
<dbReference type="CTD" id="8235439"/>
<dbReference type="GeneID" id="8235439"/>
<evidence type="ECO:0000313" key="2">
    <source>
        <dbReference type="EnsemblMetazoa" id="PHUM537760-PA"/>
    </source>
</evidence>
<protein>
    <submittedName>
        <fullName evidence="1 2">Uncharacterized protein</fullName>
    </submittedName>
</protein>
<dbReference type="Proteomes" id="UP000009046">
    <property type="component" value="Unassembled WGS sequence"/>
</dbReference>
<name>E0VZS8_PEDHC</name>
<evidence type="ECO:0000313" key="3">
    <source>
        <dbReference type="Proteomes" id="UP000009046"/>
    </source>
</evidence>
<dbReference type="KEGG" id="phu:Phum_PHUM537760"/>
<dbReference type="HOGENOM" id="CLU_2064255_0_0_1"/>
<accession>E0VZS8</accession>
<evidence type="ECO:0000313" key="1">
    <source>
        <dbReference type="EMBL" id="EEB18884.1"/>
    </source>
</evidence>
<organism>
    <name type="scientific">Pediculus humanus subsp. corporis</name>
    <name type="common">Body louse</name>
    <dbReference type="NCBI Taxonomy" id="121224"/>
    <lineage>
        <taxon>Eukaryota</taxon>
        <taxon>Metazoa</taxon>
        <taxon>Ecdysozoa</taxon>
        <taxon>Arthropoda</taxon>
        <taxon>Hexapoda</taxon>
        <taxon>Insecta</taxon>
        <taxon>Pterygota</taxon>
        <taxon>Neoptera</taxon>
        <taxon>Paraneoptera</taxon>
        <taxon>Psocodea</taxon>
        <taxon>Troctomorpha</taxon>
        <taxon>Phthiraptera</taxon>
        <taxon>Anoplura</taxon>
        <taxon>Pediculidae</taxon>
        <taxon>Pediculus</taxon>
    </lineage>
</organism>
<dbReference type="EMBL" id="DS235854">
    <property type="protein sequence ID" value="EEB18884.1"/>
    <property type="molecule type" value="Genomic_DNA"/>
</dbReference>
<proteinExistence type="predicted"/>
<sequence>MSVNASITRPIKDFETLLRAMSREVGLLKKGERHLFSSADISTWVDFIIHNSRGAKTCVRVNGESVIDLTISSATAASLGSGWEILSGLETLIDYVFAGWFSSGGGGCLQPWTAWRGVK</sequence>
<dbReference type="InParanoid" id="E0VZS8"/>
<reference evidence="2" key="3">
    <citation type="submission" date="2020-05" db="UniProtKB">
        <authorList>
            <consortium name="EnsemblMetazoa"/>
        </authorList>
    </citation>
    <scope>IDENTIFICATION</scope>
    <source>
        <strain evidence="2">USDA</strain>
    </source>
</reference>
<dbReference type="RefSeq" id="XP_002431622.1">
    <property type="nucleotide sequence ID" value="XM_002431577.1"/>
</dbReference>
<keyword evidence="3" id="KW-1185">Reference proteome</keyword>
<dbReference type="EMBL" id="AAZO01006529">
    <property type="status" value="NOT_ANNOTATED_CDS"/>
    <property type="molecule type" value="Genomic_DNA"/>
</dbReference>
<dbReference type="EnsemblMetazoa" id="PHUM537760-RA">
    <property type="protein sequence ID" value="PHUM537760-PA"/>
    <property type="gene ID" value="PHUM537760"/>
</dbReference>